<dbReference type="PANTHER" id="PTHR24543:SF291">
    <property type="entry name" value="SMOKE ALARM, ISOFORM D"/>
    <property type="match status" value="1"/>
</dbReference>
<dbReference type="KEGG" id="epa:110234700"/>
<feature type="chain" id="PRO_5037493307" description="F5/8 type C domain-containing protein" evidence="1">
    <location>
        <begin position="22"/>
        <end position="252"/>
    </location>
</feature>
<protein>
    <recommendedName>
        <fullName evidence="2">F5/8 type C domain-containing protein</fullName>
    </recommendedName>
</protein>
<sequence length="252" mass="28284">MFCLLGLLVALVGTALHPVSGQTPGYVFIGCFYDSNRRPLNKLVKNLRGHIDWKALKKTVDSCATQIKKEGYEYFGVQFYGECWSGKDAATSFAKVGPAPLSKCGRGVGTSWVNAVYRLVNLPPCSSDLQYKPLPSSGTVQELTWCSNETSAKLEMSLGYPTRVTGIGMQGKYPDKWMTSFTLEYSEGEMFVPYVERGLIRIFQGNSNWYDLKIIWLVNPSEGTRFRIVPKTWTPYPGPVCARFRLFGCRLH</sequence>
<accession>A0A913WXQ0</accession>
<organism evidence="3 4">
    <name type="scientific">Exaiptasia diaphana</name>
    <name type="common">Tropical sea anemone</name>
    <name type="synonym">Aiptasia pulchella</name>
    <dbReference type="NCBI Taxonomy" id="2652724"/>
    <lineage>
        <taxon>Eukaryota</taxon>
        <taxon>Metazoa</taxon>
        <taxon>Cnidaria</taxon>
        <taxon>Anthozoa</taxon>
        <taxon>Hexacorallia</taxon>
        <taxon>Actiniaria</taxon>
        <taxon>Aiptasiidae</taxon>
        <taxon>Exaiptasia</taxon>
    </lineage>
</organism>
<feature type="signal peptide" evidence="1">
    <location>
        <begin position="1"/>
        <end position="21"/>
    </location>
</feature>
<evidence type="ECO:0000313" key="3">
    <source>
        <dbReference type="EnsemblMetazoa" id="XP_020895751.1"/>
    </source>
</evidence>
<dbReference type="Gene3D" id="2.60.120.260">
    <property type="entry name" value="Galactose-binding domain-like"/>
    <property type="match status" value="1"/>
</dbReference>
<dbReference type="PROSITE" id="PS50022">
    <property type="entry name" value="FA58C_3"/>
    <property type="match status" value="1"/>
</dbReference>
<evidence type="ECO:0000259" key="2">
    <source>
        <dbReference type="PROSITE" id="PS50022"/>
    </source>
</evidence>
<dbReference type="PANTHER" id="PTHR24543">
    <property type="entry name" value="MULTICOPPER OXIDASE-RELATED"/>
    <property type="match status" value="1"/>
</dbReference>
<name>A0A913WXQ0_EXADI</name>
<keyword evidence="4" id="KW-1185">Reference proteome</keyword>
<keyword evidence="1" id="KW-0732">Signal</keyword>
<dbReference type="InterPro" id="IPR000421">
    <property type="entry name" value="FA58C"/>
</dbReference>
<dbReference type="GeneID" id="110234700"/>
<dbReference type="InterPro" id="IPR008979">
    <property type="entry name" value="Galactose-bd-like_sf"/>
</dbReference>
<proteinExistence type="predicted"/>
<dbReference type="RefSeq" id="XP_020895751.1">
    <property type="nucleotide sequence ID" value="XM_021040092.2"/>
</dbReference>
<dbReference type="Proteomes" id="UP000887567">
    <property type="component" value="Unplaced"/>
</dbReference>
<evidence type="ECO:0000313" key="4">
    <source>
        <dbReference type="Proteomes" id="UP000887567"/>
    </source>
</evidence>
<dbReference type="SUPFAM" id="SSF49785">
    <property type="entry name" value="Galactose-binding domain-like"/>
    <property type="match status" value="1"/>
</dbReference>
<dbReference type="OrthoDB" id="5982539at2759"/>
<dbReference type="EnsemblMetazoa" id="XM_021040092.2">
    <property type="protein sequence ID" value="XP_020895751.1"/>
    <property type="gene ID" value="LOC110234700"/>
</dbReference>
<dbReference type="InterPro" id="IPR002889">
    <property type="entry name" value="WSC_carb-bd"/>
</dbReference>
<reference evidence="3" key="1">
    <citation type="submission" date="2022-11" db="UniProtKB">
        <authorList>
            <consortium name="EnsemblMetazoa"/>
        </authorList>
    </citation>
    <scope>IDENTIFICATION</scope>
</reference>
<dbReference type="Pfam" id="PF01822">
    <property type="entry name" value="WSC"/>
    <property type="match status" value="1"/>
</dbReference>
<evidence type="ECO:0000256" key="1">
    <source>
        <dbReference type="SAM" id="SignalP"/>
    </source>
</evidence>
<feature type="domain" description="F5/8 type C" evidence="2">
    <location>
        <begin position="145"/>
        <end position="249"/>
    </location>
</feature>
<dbReference type="AlphaFoldDB" id="A0A913WXQ0"/>
<dbReference type="Pfam" id="PF00754">
    <property type="entry name" value="F5_F8_type_C"/>
    <property type="match status" value="1"/>
</dbReference>